<feature type="domain" description="Transposable element P transposase-like RNase H C-terminal" evidence="3">
    <location>
        <begin position="761"/>
        <end position="795"/>
    </location>
</feature>
<feature type="compositionally biased region" description="Polar residues" evidence="1">
    <location>
        <begin position="55"/>
        <end position="77"/>
    </location>
</feature>
<keyword evidence="5" id="KW-1185">Reference proteome</keyword>
<dbReference type="PANTHER" id="PTHR45749">
    <property type="match status" value="1"/>
</dbReference>
<reference evidence="4 5" key="1">
    <citation type="submission" date="2019-08" db="EMBL/GenBank/DDBJ databases">
        <title>Whole genome of Aphis craccivora.</title>
        <authorList>
            <person name="Voronova N.V."/>
            <person name="Shulinski R.S."/>
            <person name="Bandarenka Y.V."/>
            <person name="Zhorov D.G."/>
            <person name="Warner D."/>
        </authorList>
    </citation>
    <scope>NUCLEOTIDE SEQUENCE [LARGE SCALE GENOMIC DNA]</scope>
    <source>
        <strain evidence="4">180601</strain>
        <tissue evidence="4">Whole Body</tissue>
    </source>
</reference>
<feature type="compositionally biased region" description="Low complexity" evidence="1">
    <location>
        <begin position="20"/>
        <end position="30"/>
    </location>
</feature>
<protein>
    <submittedName>
        <fullName evidence="4">Uncharacterized protein</fullName>
    </submittedName>
</protein>
<dbReference type="PANTHER" id="PTHR45749:SF21">
    <property type="entry name" value="DUF4371 DOMAIN-CONTAINING PROTEIN"/>
    <property type="match status" value="1"/>
</dbReference>
<dbReference type="EMBL" id="VUJU01009656">
    <property type="protein sequence ID" value="KAF0718642.1"/>
    <property type="molecule type" value="Genomic_DNA"/>
</dbReference>
<dbReference type="OrthoDB" id="8381566at2759"/>
<organism evidence="4 5">
    <name type="scientific">Aphis craccivora</name>
    <name type="common">Cowpea aphid</name>
    <dbReference type="NCBI Taxonomy" id="307492"/>
    <lineage>
        <taxon>Eukaryota</taxon>
        <taxon>Metazoa</taxon>
        <taxon>Ecdysozoa</taxon>
        <taxon>Arthropoda</taxon>
        <taxon>Hexapoda</taxon>
        <taxon>Insecta</taxon>
        <taxon>Pterygota</taxon>
        <taxon>Neoptera</taxon>
        <taxon>Paraneoptera</taxon>
        <taxon>Hemiptera</taxon>
        <taxon>Sternorrhyncha</taxon>
        <taxon>Aphidomorpha</taxon>
        <taxon>Aphidoidea</taxon>
        <taxon>Aphididae</taxon>
        <taxon>Aphidini</taxon>
        <taxon>Aphis</taxon>
        <taxon>Aphis</taxon>
    </lineage>
</organism>
<sequence>NQDHSMSPPSPHTPTKSKRNLSNSSLSPSLSDEKSKIFITPNRYAVLDTDKNESTTLYNSSKTSHGNSHIPDQNNDSPAPPIYIKDISNYSSFKNLLTKLIAPNGFTCKSSTSYLIVQPSSKYNFNIIVKHLKDTNAKFHAFKPRQFRSVRFVIRNLHFSTTETDIIFVLSELGHSVVRDLNILDKNKRPLPLFFLEVSQDPNNIDILNISSLLNTKCQSYGHTQNYCYHVARCAKCGAKHHTNECSKDRNSPAKCTLCSLDHTSNFKGCQTFKQIFKKSPLKVPLSKTTDQHSQPDSKTYEYAEAINNQDTHTEIPSTIFSQFISNLNALISPLMILLSSVLKALVEHNLIFFCHREGWQESIRVNYKDFVLVLAKYSPALAFYVTSADISLDTTFDVSRKEQLSLVIRYINKEDGTVCERLIALRETVQTTEIHLLTMLYTICSEMSLEWRTNLVGQSYDSAASMRSSIIKENPSAMYIWCWAHWFNLVVIDAVSCCIEALDLFGYLERLYDFKGSNEPMTDRVSSVKAGSLLDYLLQERFLLTALIFKKIFDKTSTLKKNDFIQSKNNEFSFAPLPINRIRRTKKMPSVVSSDQRIIDQMENLKVNTFYTIFDITTTQITKRFNEETMPFFKDLSLLSHKRLKEVAETNIISKDAFKGFSEVYGKFVDDASLKQEYVQFSKSYFDFEKIKTSENPFWKYYVRRSIGSTYDNGMNPHGHGQKAPMKTSNRHIWEPILQKTMECINNLTWGHDKNLMVEHKIKQDHIELFFNVVRARGSWCVNPTPRNFSAAYKKLLAHHQIKTSVGNIVSMDNTEILYVTRTKTQRYSDTLKRKFDTDFEDNEDSLVTEEDICNNLPDLDYVEESDK</sequence>
<accession>A0A6G0W2V4</accession>
<feature type="non-terminal residue" evidence="4">
    <location>
        <position position="1"/>
    </location>
</feature>
<name>A0A6G0W2V4_APHCR</name>
<evidence type="ECO:0000259" key="2">
    <source>
        <dbReference type="Pfam" id="PF07530"/>
    </source>
</evidence>
<evidence type="ECO:0000313" key="5">
    <source>
        <dbReference type="Proteomes" id="UP000478052"/>
    </source>
</evidence>
<feature type="region of interest" description="Disordered" evidence="1">
    <location>
        <begin position="1"/>
        <end position="34"/>
    </location>
</feature>
<evidence type="ECO:0000256" key="1">
    <source>
        <dbReference type="SAM" id="MobiDB-lite"/>
    </source>
</evidence>
<feature type="region of interest" description="Disordered" evidence="1">
    <location>
        <begin position="55"/>
        <end position="78"/>
    </location>
</feature>
<comment type="caution">
    <text evidence="4">The sequence shown here is derived from an EMBL/GenBank/DDBJ whole genome shotgun (WGS) entry which is preliminary data.</text>
</comment>
<evidence type="ECO:0000259" key="3">
    <source>
        <dbReference type="Pfam" id="PF21789"/>
    </source>
</evidence>
<dbReference type="AlphaFoldDB" id="A0A6G0W2V4"/>
<evidence type="ECO:0000313" key="4">
    <source>
        <dbReference type="EMBL" id="KAF0718642.1"/>
    </source>
</evidence>
<dbReference type="Proteomes" id="UP000478052">
    <property type="component" value="Unassembled WGS sequence"/>
</dbReference>
<dbReference type="InterPro" id="IPR006579">
    <property type="entry name" value="Pre_C2HC_dom"/>
</dbReference>
<proteinExistence type="predicted"/>
<gene>
    <name evidence="4" type="ORF">FWK35_00030289</name>
</gene>
<dbReference type="Pfam" id="PF07530">
    <property type="entry name" value="PRE_C2HC"/>
    <property type="match status" value="1"/>
</dbReference>
<dbReference type="Pfam" id="PF21789">
    <property type="entry name" value="TNP-like_RNaseH_C"/>
    <property type="match status" value="1"/>
</dbReference>
<feature type="domain" description="Pre-C2HC" evidence="2">
    <location>
        <begin position="167"/>
        <end position="216"/>
    </location>
</feature>
<dbReference type="InterPro" id="IPR048367">
    <property type="entry name" value="TNP-like_RNaseH_C"/>
</dbReference>